<comment type="caution">
    <text evidence="1">The sequence shown here is derived from an EMBL/GenBank/DDBJ whole genome shotgun (WGS) entry which is preliminary data.</text>
</comment>
<reference evidence="1 2" key="1">
    <citation type="submission" date="2024-09" db="EMBL/GenBank/DDBJ databases">
        <title>Aeromonas strains Genome sequencing and assembly.</title>
        <authorList>
            <person name="Hu X."/>
            <person name="Tang B."/>
        </authorList>
    </citation>
    <scope>NUCLEOTIDE SEQUENCE [LARGE SCALE GENOMIC DNA]</scope>
    <source>
        <strain evidence="1 2">NB23SCDHY001</strain>
    </source>
</reference>
<gene>
    <name evidence="1" type="ORF">ACEUDJ_03435</name>
</gene>
<keyword evidence="2" id="KW-1185">Reference proteome</keyword>
<protein>
    <submittedName>
        <fullName evidence="1">Uncharacterized protein</fullName>
    </submittedName>
</protein>
<dbReference type="EMBL" id="JBGXBU010000001">
    <property type="protein sequence ID" value="MFM4891932.1"/>
    <property type="molecule type" value="Genomic_DNA"/>
</dbReference>
<dbReference type="RefSeq" id="WP_408788041.1">
    <property type="nucleotide sequence ID" value="NZ_JBGXBU010000001.1"/>
</dbReference>
<dbReference type="Proteomes" id="UP001630969">
    <property type="component" value="Unassembled WGS sequence"/>
</dbReference>
<sequence length="90" mass="9480">MHNLVKAMAGMALCALLSGGDKTTGQACLGANHDTLEEGLQGQYKAGDAIATKHPAYFCDVNDAIADNDYHSAFCIYAGTLKTERVKGKS</sequence>
<evidence type="ECO:0000313" key="2">
    <source>
        <dbReference type="Proteomes" id="UP001630969"/>
    </source>
</evidence>
<proteinExistence type="predicted"/>
<name>A0ABW9GLC3_9GAMM</name>
<accession>A0ABW9GLC3</accession>
<evidence type="ECO:0000313" key="1">
    <source>
        <dbReference type="EMBL" id="MFM4891932.1"/>
    </source>
</evidence>
<dbReference type="GeneID" id="97219120"/>
<organism evidence="1 2">
    <name type="scientific">Aeromonas bivalvium</name>
    <dbReference type="NCBI Taxonomy" id="440079"/>
    <lineage>
        <taxon>Bacteria</taxon>
        <taxon>Pseudomonadati</taxon>
        <taxon>Pseudomonadota</taxon>
        <taxon>Gammaproteobacteria</taxon>
        <taxon>Aeromonadales</taxon>
        <taxon>Aeromonadaceae</taxon>
        <taxon>Aeromonas</taxon>
    </lineage>
</organism>